<organism evidence="2">
    <name type="scientific">Salix viminalis</name>
    <name type="common">Common osier</name>
    <name type="synonym">Basket willow</name>
    <dbReference type="NCBI Taxonomy" id="40686"/>
    <lineage>
        <taxon>Eukaryota</taxon>
        <taxon>Viridiplantae</taxon>
        <taxon>Streptophyta</taxon>
        <taxon>Embryophyta</taxon>
        <taxon>Tracheophyta</taxon>
        <taxon>Spermatophyta</taxon>
        <taxon>Magnoliopsida</taxon>
        <taxon>eudicotyledons</taxon>
        <taxon>Gunneridae</taxon>
        <taxon>Pentapetalae</taxon>
        <taxon>rosids</taxon>
        <taxon>fabids</taxon>
        <taxon>Malpighiales</taxon>
        <taxon>Salicaceae</taxon>
        <taxon>Saliceae</taxon>
        <taxon>Salix</taxon>
    </lineage>
</organism>
<accession>A0A6N2L888</accession>
<evidence type="ECO:0000313" key="2">
    <source>
        <dbReference type="EMBL" id="VFU33487.1"/>
    </source>
</evidence>
<feature type="region of interest" description="Disordered" evidence="1">
    <location>
        <begin position="18"/>
        <end position="37"/>
    </location>
</feature>
<dbReference type="EMBL" id="CAADRP010000891">
    <property type="protein sequence ID" value="VFU33487.1"/>
    <property type="molecule type" value="Genomic_DNA"/>
</dbReference>
<reference evidence="2" key="1">
    <citation type="submission" date="2019-03" db="EMBL/GenBank/DDBJ databases">
        <authorList>
            <person name="Mank J."/>
            <person name="Almeida P."/>
        </authorList>
    </citation>
    <scope>NUCLEOTIDE SEQUENCE</scope>
    <source>
        <strain evidence="2">78183</strain>
    </source>
</reference>
<dbReference type="AlphaFoldDB" id="A0A6N2L888"/>
<sequence>MSKCSRVEGSRRHSFRFNLTTIPHGGNTRSQTSGTCINKEPTATQHILTWTGSMGDQDCPWSRSVTSTALRRGAGLRSPQVGEPAS</sequence>
<gene>
    <name evidence="2" type="ORF">SVIM_LOCUS153612</name>
</gene>
<name>A0A6N2L888_SALVM</name>
<evidence type="ECO:0000256" key="1">
    <source>
        <dbReference type="SAM" id="MobiDB-lite"/>
    </source>
</evidence>
<protein>
    <submittedName>
        <fullName evidence="2">Uncharacterized protein</fullName>
    </submittedName>
</protein>
<proteinExistence type="predicted"/>